<protein>
    <recommendedName>
        <fullName evidence="2">MULE transposase domain-containing protein</fullName>
    </recommendedName>
</protein>
<dbReference type="Proteomes" id="UP000007752">
    <property type="component" value="Chromosome 11"/>
</dbReference>
<proteinExistence type="predicted"/>
<dbReference type="PANTHER" id="PTHR47718">
    <property type="entry name" value="OS01G0519700 PROTEIN"/>
    <property type="match status" value="1"/>
</dbReference>
<evidence type="ECO:0000313" key="3">
    <source>
        <dbReference type="EMBL" id="EEE52416.1"/>
    </source>
</evidence>
<feature type="domain" description="MULE transposase" evidence="2">
    <location>
        <begin position="116"/>
        <end position="170"/>
    </location>
</feature>
<name>B9G8F1_ORYSJ</name>
<dbReference type="InterPro" id="IPR018289">
    <property type="entry name" value="MULE_transposase_dom"/>
</dbReference>
<accession>B9G8F1</accession>
<feature type="compositionally biased region" description="Polar residues" evidence="1">
    <location>
        <begin position="449"/>
        <end position="467"/>
    </location>
</feature>
<sequence>MHLFSHKSIDAAVKDTIRHLRKNNVELTKVNCILRSMRGSAESVPFTKNSVRTVCAEIAQDNLQDDVRKTMELFQHISKTDPDFMFSMQLDEDNRIKSLMWCSGRSRRMYSHFGDVVMFDTTYQTNFYDMSFAMFVGVNNHFQSVLFAGVLLTSEDTESFEWAFSEFVKLMGGANGIGHGYVNNKDFRDEFHKIIHDMMTIEEFEMAWKALISKYNLESNPFLTRAYESREMWAKPYFKDLMIHSGVHKIPDPHIMVRWTKKACDILPVHLSRAVDTDGPNQAKMFRHNVLNSTANEIVKMGDSDPEAFQVLLKHHGAARKELMEMMAAKVDASKKTGMLEATSVEDAEQVNPGSQEVCIAGMEIYDSENNTVVSVEHIKPPDSRRHTGRPSNRMYHSSLDGRITRVQVSSSAPKKQKCTTPGAVKQTRFYRVCRKPGHDSRRCPDNPRTVNNQASRSVASWSDSDY</sequence>
<dbReference type="AlphaFoldDB" id="B9G8F1"/>
<dbReference type="Pfam" id="PF10551">
    <property type="entry name" value="MULE"/>
    <property type="match status" value="1"/>
</dbReference>
<organism evidence="3">
    <name type="scientific">Oryza sativa subsp. japonica</name>
    <name type="common">Rice</name>
    <dbReference type="NCBI Taxonomy" id="39947"/>
    <lineage>
        <taxon>Eukaryota</taxon>
        <taxon>Viridiplantae</taxon>
        <taxon>Streptophyta</taxon>
        <taxon>Embryophyta</taxon>
        <taxon>Tracheophyta</taxon>
        <taxon>Spermatophyta</taxon>
        <taxon>Magnoliopsida</taxon>
        <taxon>Liliopsida</taxon>
        <taxon>Poales</taxon>
        <taxon>Poaceae</taxon>
        <taxon>BOP clade</taxon>
        <taxon>Oryzoideae</taxon>
        <taxon>Oryzeae</taxon>
        <taxon>Oryzinae</taxon>
        <taxon>Oryza</taxon>
        <taxon>Oryza sativa</taxon>
    </lineage>
</organism>
<gene>
    <name evidence="3" type="ORF">OsJ_34530</name>
</gene>
<reference evidence="3" key="2">
    <citation type="submission" date="2008-12" db="EMBL/GenBank/DDBJ databases">
        <title>Improved gene annotation of the rice (Oryza sativa) genomes.</title>
        <authorList>
            <person name="Wang J."/>
            <person name="Li R."/>
            <person name="Fan W."/>
            <person name="Huang Q."/>
            <person name="Zhang J."/>
            <person name="Zhou Y."/>
            <person name="Hu Y."/>
            <person name="Zi S."/>
            <person name="Li J."/>
            <person name="Ni P."/>
            <person name="Zheng H."/>
            <person name="Zhang Y."/>
            <person name="Zhao M."/>
            <person name="Hao Q."/>
            <person name="McDermott J."/>
            <person name="Samudrala R."/>
            <person name="Kristiansen K."/>
            <person name="Wong G.K.-S."/>
        </authorList>
    </citation>
    <scope>NUCLEOTIDE SEQUENCE</scope>
</reference>
<feature type="region of interest" description="Disordered" evidence="1">
    <location>
        <begin position="436"/>
        <end position="467"/>
    </location>
</feature>
<evidence type="ECO:0000259" key="2">
    <source>
        <dbReference type="Pfam" id="PF10551"/>
    </source>
</evidence>
<reference evidence="3" key="1">
    <citation type="journal article" date="2005" name="PLoS Biol.">
        <title>The genomes of Oryza sativa: a history of duplications.</title>
        <authorList>
            <person name="Yu J."/>
            <person name="Wang J."/>
            <person name="Lin W."/>
            <person name="Li S."/>
            <person name="Li H."/>
            <person name="Zhou J."/>
            <person name="Ni P."/>
            <person name="Dong W."/>
            <person name="Hu S."/>
            <person name="Zeng C."/>
            <person name="Zhang J."/>
            <person name="Zhang Y."/>
            <person name="Li R."/>
            <person name="Xu Z."/>
            <person name="Li S."/>
            <person name="Li X."/>
            <person name="Zheng H."/>
            <person name="Cong L."/>
            <person name="Lin L."/>
            <person name="Yin J."/>
            <person name="Geng J."/>
            <person name="Li G."/>
            <person name="Shi J."/>
            <person name="Liu J."/>
            <person name="Lv H."/>
            <person name="Li J."/>
            <person name="Wang J."/>
            <person name="Deng Y."/>
            <person name="Ran L."/>
            <person name="Shi X."/>
            <person name="Wang X."/>
            <person name="Wu Q."/>
            <person name="Li C."/>
            <person name="Ren X."/>
            <person name="Wang J."/>
            <person name="Wang X."/>
            <person name="Li D."/>
            <person name="Liu D."/>
            <person name="Zhang X."/>
            <person name="Ji Z."/>
            <person name="Zhao W."/>
            <person name="Sun Y."/>
            <person name="Zhang Z."/>
            <person name="Bao J."/>
            <person name="Han Y."/>
            <person name="Dong L."/>
            <person name="Ji J."/>
            <person name="Chen P."/>
            <person name="Wu S."/>
            <person name="Liu J."/>
            <person name="Xiao Y."/>
            <person name="Bu D."/>
            <person name="Tan J."/>
            <person name="Yang L."/>
            <person name="Ye C."/>
            <person name="Zhang J."/>
            <person name="Xu J."/>
            <person name="Zhou Y."/>
            <person name="Yu Y."/>
            <person name="Zhang B."/>
            <person name="Zhuang S."/>
            <person name="Wei H."/>
            <person name="Liu B."/>
            <person name="Lei M."/>
            <person name="Yu H."/>
            <person name="Li Y."/>
            <person name="Xu H."/>
            <person name="Wei S."/>
            <person name="He X."/>
            <person name="Fang L."/>
            <person name="Zhang Z."/>
            <person name="Zhang Y."/>
            <person name="Huang X."/>
            <person name="Su Z."/>
            <person name="Tong W."/>
            <person name="Li J."/>
            <person name="Tong Z."/>
            <person name="Li S."/>
            <person name="Ye J."/>
            <person name="Wang L."/>
            <person name="Fang L."/>
            <person name="Lei T."/>
            <person name="Chen C."/>
            <person name="Chen H."/>
            <person name="Xu Z."/>
            <person name="Li H."/>
            <person name="Huang H."/>
            <person name="Zhang F."/>
            <person name="Xu H."/>
            <person name="Li N."/>
            <person name="Zhao C."/>
            <person name="Li S."/>
            <person name="Dong L."/>
            <person name="Huang Y."/>
            <person name="Li L."/>
            <person name="Xi Y."/>
            <person name="Qi Q."/>
            <person name="Li W."/>
            <person name="Zhang B."/>
            <person name="Hu W."/>
            <person name="Zhang Y."/>
            <person name="Tian X."/>
            <person name="Jiao Y."/>
            <person name="Liang X."/>
            <person name="Jin J."/>
            <person name="Gao L."/>
            <person name="Zheng W."/>
            <person name="Hao B."/>
            <person name="Liu S."/>
            <person name="Wang W."/>
            <person name="Yuan L."/>
            <person name="Cao M."/>
            <person name="McDermott J."/>
            <person name="Samudrala R."/>
            <person name="Wang J."/>
            <person name="Wong G.K."/>
            <person name="Yang H."/>
        </authorList>
    </citation>
    <scope>NUCLEOTIDE SEQUENCE [LARGE SCALE GENOMIC DNA]</scope>
</reference>
<evidence type="ECO:0000256" key="1">
    <source>
        <dbReference type="SAM" id="MobiDB-lite"/>
    </source>
</evidence>
<dbReference type="EMBL" id="CM000148">
    <property type="protein sequence ID" value="EEE52416.1"/>
    <property type="molecule type" value="Genomic_DNA"/>
</dbReference>
<feature type="compositionally biased region" description="Basic and acidic residues" evidence="1">
    <location>
        <begin position="437"/>
        <end position="446"/>
    </location>
</feature>